<dbReference type="RefSeq" id="WP_063377908.1">
    <property type="nucleotide sequence ID" value="NZ_AUXT01000179.1"/>
</dbReference>
<name>A0A162A844_9GAMM</name>
<dbReference type="AlphaFoldDB" id="A0A162A844"/>
<comment type="caution">
    <text evidence="1">The sequence shown here is derived from an EMBL/GenBank/DDBJ whole genome shotgun (WGS) entry which is preliminary data.</text>
</comment>
<organism evidence="1 2">
    <name type="scientific">Pseudoalteromonas luteoviolacea NCIMB 1942</name>
    <dbReference type="NCBI Taxonomy" id="1365253"/>
    <lineage>
        <taxon>Bacteria</taxon>
        <taxon>Pseudomonadati</taxon>
        <taxon>Pseudomonadota</taxon>
        <taxon>Gammaproteobacteria</taxon>
        <taxon>Alteromonadales</taxon>
        <taxon>Pseudoalteromonadaceae</taxon>
        <taxon>Pseudoalteromonas</taxon>
    </lineage>
</organism>
<gene>
    <name evidence="1" type="ORF">N482_14195</name>
</gene>
<reference evidence="1 2" key="1">
    <citation type="submission" date="2013-07" db="EMBL/GenBank/DDBJ databases">
        <title>Comparative Genomic and Metabolomic Analysis of Twelve Strains of Pseudoalteromonas luteoviolacea.</title>
        <authorList>
            <person name="Vynne N.G."/>
            <person name="Mansson M."/>
            <person name="Gram L."/>
        </authorList>
    </citation>
    <scope>NUCLEOTIDE SEQUENCE [LARGE SCALE GENOMIC DNA]</scope>
    <source>
        <strain evidence="1 2">NCIMB 1942</strain>
    </source>
</reference>
<protein>
    <submittedName>
        <fullName evidence="1">Tail protein</fullName>
    </submittedName>
</protein>
<evidence type="ECO:0000313" key="1">
    <source>
        <dbReference type="EMBL" id="KZN45653.1"/>
    </source>
</evidence>
<sequence>MSKFFYQTSTTDLELALAHCADRILTLPIATKSLWDPWQCPVDFLPWLADALSIDTWDSNWPESVKRKAIADSVPSHRVKGTVGALKNALAALNVELQLQEWWQTGGVPHSAQIKAYVRQNLDESGNTFLTPKMQAQLWQIVAANKPQRTQIDFEIGNIQQNTVYIASAVQGYKLQKRAFDQVVDDTFVQADLVISPLAQSYGLNSMHFEQHVDQLLKRCSVFFSSVSHAQCIKKTQLEQKNDINLELSTGHLLSHTGSITLNNLYMEFS</sequence>
<dbReference type="InterPro" id="IPR006521">
    <property type="entry name" value="Tail_protein_I"/>
</dbReference>
<dbReference type="Proteomes" id="UP000076587">
    <property type="component" value="Unassembled WGS sequence"/>
</dbReference>
<dbReference type="OrthoDB" id="90759at2"/>
<dbReference type="Pfam" id="PF09684">
    <property type="entry name" value="Tail_P2_I"/>
    <property type="match status" value="1"/>
</dbReference>
<proteinExistence type="predicted"/>
<dbReference type="EMBL" id="AUXT01000179">
    <property type="protein sequence ID" value="KZN45653.1"/>
    <property type="molecule type" value="Genomic_DNA"/>
</dbReference>
<dbReference type="PATRIC" id="fig|1365253.3.peg.3419"/>
<accession>A0A162A844</accession>
<dbReference type="NCBIfam" id="TIGR01634">
    <property type="entry name" value="tail_P2_I"/>
    <property type="match status" value="1"/>
</dbReference>
<evidence type="ECO:0000313" key="2">
    <source>
        <dbReference type="Proteomes" id="UP000076587"/>
    </source>
</evidence>